<dbReference type="RefSeq" id="WP_330932126.1">
    <property type="nucleotide sequence ID" value="NZ_CP119075.1"/>
</dbReference>
<accession>A0AAF0CNN8</accession>
<evidence type="ECO:0000313" key="1">
    <source>
        <dbReference type="EMBL" id="WED64640.1"/>
    </source>
</evidence>
<dbReference type="Proteomes" id="UP001218638">
    <property type="component" value="Chromosome"/>
</dbReference>
<dbReference type="AlphaFoldDB" id="A0AAF0CNN8"/>
<keyword evidence="2" id="KW-1185">Reference proteome</keyword>
<protein>
    <submittedName>
        <fullName evidence="1">Uncharacterized protein</fullName>
    </submittedName>
</protein>
<proteinExistence type="predicted"/>
<name>A0AAF0CNN8_9BACT</name>
<sequence>MHSPAMVVTVRAMRRLFRAWLAGALVWVTSGCASFDYPSEEGPLPPDLAAKRLSWDRFDDQRLATAIFAETNRVRREHDLPRLRETADLQAYTVAVTGVATHHNPLAGRAGSKRLAFPWRWRWRMWHRHWRGCRPPVVQFA</sequence>
<dbReference type="KEGG" id="slom:PXH66_20040"/>
<reference evidence="1" key="1">
    <citation type="submission" date="2023-03" db="EMBL/GenBank/DDBJ databases">
        <title>Lomoglobus Profundus gen. nov., sp. nov., a novel member of the phylum Verrucomicrobia, isolated from deep-marine sediment of South China Sea.</title>
        <authorList>
            <person name="Ahmad T."/>
            <person name="Ishaq S.E."/>
            <person name="Wang F."/>
        </authorList>
    </citation>
    <scope>NUCLEOTIDE SEQUENCE</scope>
    <source>
        <strain evidence="1">LMO-M01</strain>
    </source>
</reference>
<dbReference type="EMBL" id="CP119075">
    <property type="protein sequence ID" value="WED64640.1"/>
    <property type="molecule type" value="Genomic_DNA"/>
</dbReference>
<gene>
    <name evidence="1" type="ORF">PXH66_20040</name>
</gene>
<organism evidence="1 2">
    <name type="scientific">Synoicihabitans lomoniglobus</name>
    <dbReference type="NCBI Taxonomy" id="2909285"/>
    <lineage>
        <taxon>Bacteria</taxon>
        <taxon>Pseudomonadati</taxon>
        <taxon>Verrucomicrobiota</taxon>
        <taxon>Opitutia</taxon>
        <taxon>Opitutales</taxon>
        <taxon>Opitutaceae</taxon>
        <taxon>Synoicihabitans</taxon>
    </lineage>
</organism>
<evidence type="ECO:0000313" key="2">
    <source>
        <dbReference type="Proteomes" id="UP001218638"/>
    </source>
</evidence>